<comment type="caution">
    <text evidence="6">The sequence shown here is derived from an EMBL/GenBank/DDBJ whole genome shotgun (WGS) entry which is preliminary data.</text>
</comment>
<dbReference type="CDD" id="cd04657">
    <property type="entry name" value="Piwi_ago-like"/>
    <property type="match status" value="1"/>
</dbReference>
<keyword evidence="2" id="KW-0943">RNA-mediated gene silencing</keyword>
<proteinExistence type="inferred from homology"/>
<feature type="domain" description="PAZ" evidence="4">
    <location>
        <begin position="272"/>
        <end position="380"/>
    </location>
</feature>
<dbReference type="SUPFAM" id="SSF53098">
    <property type="entry name" value="Ribonuclease H-like"/>
    <property type="match status" value="1"/>
</dbReference>
<sequence length="876" mass="98345">MSGRSGGGGGRGRGGGSGGRSTPPGAPISPATIAGEVETKLSITDPGESSSHSLAPPLQTPPPQIVAPVTENRTDPPPQVTYRVPARPGFGTFGTKCLVRANHFLVQLSDKDLHHYNVAITPEVASKGINRAVITELVNLHRESYLGGRLPVYDGMKGLYTAGPLPFNSKEFVIKLPDKNEKAGLRKDREFKVTIKMASRADMHNLRQFLQGRRMDVPQVAIQALDIVLRQSPSNMFTIVGRSFFTPEQRGDIGDGYISATSFFKPIMVTKFLSEFLPGKDISRPLTEADRLKIKKVLRGLMVETTHNVECRRRYRITGVTTQPLNQLMFMAEKDERVSVVEYFKKKYNRMLELLYWPCLLAGSESRPTYLPMEVCKITDSQRYSKKLSERQIREILTATCIKPREREEQTIKVANTNRYKNDEYAVEFGIAVMDNLAPVEARVLPSPKLRYHETGKESTCCPSVGQWNMIKKVFNPNPVLPIVSCPSPRANDVEKVLMDVHNISNAKMAGKDSKNRLILLLIIILPEARGSYGKIKKICETELGIISQCCLPKNVRKGNKQFLENVALKINVKVGGRNTVLDDALHRRIPLVTDVETIIFGADVTHPQPGEDSSPSIAAVVASMDWPEVTKYRGLVSAQHHRKEIIEDLYTEYVHPQKGRTVGGGMIVELLKAFHKSVGRPPQRIIFYRDGVSEGQFNRVLLDEMSAIRQACHSIDHNYRPPVTFVVVQKRHHTRLFPVNMKDKSENILPGTVVDRTICHPTQFDFYLCSHAGIKGTSRPTHYHVLYDENRFTADALQVLTNNLCYTYARCTRSVSVVPPAYYAHHAAFRARYYIESEGNDAIPRAGMANTREQNTEVRSLPRIQDNVKELMYFI</sequence>
<feature type="domain" description="Piwi" evidence="5">
    <location>
        <begin position="521"/>
        <end position="837"/>
    </location>
</feature>
<dbReference type="Pfam" id="PF02170">
    <property type="entry name" value="PAZ"/>
    <property type="match status" value="1"/>
</dbReference>
<evidence type="ECO:0000259" key="5">
    <source>
        <dbReference type="PROSITE" id="PS50822"/>
    </source>
</evidence>
<dbReference type="InterPro" id="IPR036397">
    <property type="entry name" value="RNaseH_sf"/>
</dbReference>
<feature type="compositionally biased region" description="Gly residues" evidence="3">
    <location>
        <begin position="1"/>
        <end position="19"/>
    </location>
</feature>
<dbReference type="InterPro" id="IPR036085">
    <property type="entry name" value="PAZ_dom_sf"/>
</dbReference>
<dbReference type="EMBL" id="JAUJYN010000005">
    <property type="protein sequence ID" value="KAK1270095.1"/>
    <property type="molecule type" value="Genomic_DNA"/>
</dbReference>
<evidence type="ECO:0000256" key="2">
    <source>
        <dbReference type="ARBA" id="ARBA00023158"/>
    </source>
</evidence>
<reference evidence="6" key="1">
    <citation type="journal article" date="2023" name="Nat. Commun.">
        <title>Diploid and tetraploid genomes of Acorus and the evolution of monocots.</title>
        <authorList>
            <person name="Ma L."/>
            <person name="Liu K.W."/>
            <person name="Li Z."/>
            <person name="Hsiao Y.Y."/>
            <person name="Qi Y."/>
            <person name="Fu T."/>
            <person name="Tang G.D."/>
            <person name="Zhang D."/>
            <person name="Sun W.H."/>
            <person name="Liu D.K."/>
            <person name="Li Y."/>
            <person name="Chen G.Z."/>
            <person name="Liu X.D."/>
            <person name="Liao X.Y."/>
            <person name="Jiang Y.T."/>
            <person name="Yu X."/>
            <person name="Hao Y."/>
            <person name="Huang J."/>
            <person name="Zhao X.W."/>
            <person name="Ke S."/>
            <person name="Chen Y.Y."/>
            <person name="Wu W.L."/>
            <person name="Hsu J.L."/>
            <person name="Lin Y.F."/>
            <person name="Huang M.D."/>
            <person name="Li C.Y."/>
            <person name="Huang L."/>
            <person name="Wang Z.W."/>
            <person name="Zhao X."/>
            <person name="Zhong W.Y."/>
            <person name="Peng D.H."/>
            <person name="Ahmad S."/>
            <person name="Lan S."/>
            <person name="Zhang J.S."/>
            <person name="Tsai W.C."/>
            <person name="Van de Peer Y."/>
            <person name="Liu Z.J."/>
        </authorList>
    </citation>
    <scope>NUCLEOTIDE SEQUENCE</scope>
    <source>
        <strain evidence="6">SCP</strain>
    </source>
</reference>
<accession>A0AAV9B0Y5</accession>
<keyword evidence="7" id="KW-1185">Reference proteome</keyword>
<dbReference type="Proteomes" id="UP001179952">
    <property type="component" value="Unassembled WGS sequence"/>
</dbReference>
<dbReference type="GO" id="GO:0003723">
    <property type="term" value="F:RNA binding"/>
    <property type="evidence" value="ECO:0007669"/>
    <property type="project" value="InterPro"/>
</dbReference>
<dbReference type="Gene3D" id="3.30.420.10">
    <property type="entry name" value="Ribonuclease H-like superfamily/Ribonuclease H"/>
    <property type="match status" value="1"/>
</dbReference>
<dbReference type="GO" id="GO:0031047">
    <property type="term" value="P:regulatory ncRNA-mediated gene silencing"/>
    <property type="evidence" value="ECO:0007669"/>
    <property type="project" value="UniProtKB-KW"/>
</dbReference>
<evidence type="ECO:0000256" key="1">
    <source>
        <dbReference type="ARBA" id="ARBA00008201"/>
    </source>
</evidence>
<name>A0AAV9B0Y5_ACOGR</name>
<comment type="similarity">
    <text evidence="1">Belongs to the argonaute family. Ago subfamily.</text>
</comment>
<protein>
    <submittedName>
        <fullName evidence="6">Protein argonaute MEL1</fullName>
    </submittedName>
</protein>
<dbReference type="Gene3D" id="3.40.50.2300">
    <property type="match status" value="1"/>
</dbReference>
<dbReference type="InterPro" id="IPR032474">
    <property type="entry name" value="Argonaute_N"/>
</dbReference>
<reference evidence="6" key="2">
    <citation type="submission" date="2023-06" db="EMBL/GenBank/DDBJ databases">
        <authorList>
            <person name="Ma L."/>
            <person name="Liu K.-W."/>
            <person name="Li Z."/>
            <person name="Hsiao Y.-Y."/>
            <person name="Qi Y."/>
            <person name="Fu T."/>
            <person name="Tang G."/>
            <person name="Zhang D."/>
            <person name="Sun W.-H."/>
            <person name="Liu D.-K."/>
            <person name="Li Y."/>
            <person name="Chen G.-Z."/>
            <person name="Liu X.-D."/>
            <person name="Liao X.-Y."/>
            <person name="Jiang Y.-T."/>
            <person name="Yu X."/>
            <person name="Hao Y."/>
            <person name="Huang J."/>
            <person name="Zhao X.-W."/>
            <person name="Ke S."/>
            <person name="Chen Y.-Y."/>
            <person name="Wu W.-L."/>
            <person name="Hsu J.-L."/>
            <person name="Lin Y.-F."/>
            <person name="Huang M.-D."/>
            <person name="Li C.-Y."/>
            <person name="Huang L."/>
            <person name="Wang Z.-W."/>
            <person name="Zhao X."/>
            <person name="Zhong W.-Y."/>
            <person name="Peng D.-H."/>
            <person name="Ahmad S."/>
            <person name="Lan S."/>
            <person name="Zhang J.-S."/>
            <person name="Tsai W.-C."/>
            <person name="Van De Peer Y."/>
            <person name="Liu Z.-J."/>
        </authorList>
    </citation>
    <scope>NUCLEOTIDE SEQUENCE</scope>
    <source>
        <strain evidence="6">SCP</strain>
        <tissue evidence="6">Leaves</tissue>
    </source>
</reference>
<dbReference type="SMART" id="SM00949">
    <property type="entry name" value="PAZ"/>
    <property type="match status" value="1"/>
</dbReference>
<dbReference type="Gene3D" id="2.170.260.10">
    <property type="entry name" value="paz domain"/>
    <property type="match status" value="1"/>
</dbReference>
<dbReference type="Pfam" id="PF02171">
    <property type="entry name" value="Piwi"/>
    <property type="match status" value="1"/>
</dbReference>
<dbReference type="InterPro" id="IPR003165">
    <property type="entry name" value="Piwi"/>
</dbReference>
<dbReference type="Pfam" id="PF16488">
    <property type="entry name" value="ArgoL2"/>
    <property type="match status" value="1"/>
</dbReference>
<evidence type="ECO:0000313" key="6">
    <source>
        <dbReference type="EMBL" id="KAK1270095.1"/>
    </source>
</evidence>
<dbReference type="PANTHER" id="PTHR22891">
    <property type="entry name" value="EUKARYOTIC TRANSLATION INITIATION FACTOR 2C"/>
    <property type="match status" value="1"/>
</dbReference>
<dbReference type="InterPro" id="IPR032472">
    <property type="entry name" value="ArgoL2"/>
</dbReference>
<dbReference type="CDD" id="cd02846">
    <property type="entry name" value="PAZ_argonaute_like"/>
    <property type="match status" value="1"/>
</dbReference>
<dbReference type="Pfam" id="PF16486">
    <property type="entry name" value="ArgoN"/>
    <property type="match status" value="1"/>
</dbReference>
<gene>
    <name evidence="6" type="ORF">QJS04_geneDACA013055</name>
</gene>
<dbReference type="PROSITE" id="PS50822">
    <property type="entry name" value="PIWI"/>
    <property type="match status" value="1"/>
</dbReference>
<feature type="region of interest" description="Disordered" evidence="3">
    <location>
        <begin position="1"/>
        <end position="79"/>
    </location>
</feature>
<dbReference type="InterPro" id="IPR012337">
    <property type="entry name" value="RNaseH-like_sf"/>
</dbReference>
<dbReference type="InterPro" id="IPR045246">
    <property type="entry name" value="Piwi_ago-like"/>
</dbReference>
<dbReference type="SUPFAM" id="SSF101690">
    <property type="entry name" value="PAZ domain"/>
    <property type="match status" value="1"/>
</dbReference>
<dbReference type="AlphaFoldDB" id="A0AAV9B0Y5"/>
<evidence type="ECO:0000259" key="4">
    <source>
        <dbReference type="PROSITE" id="PS50821"/>
    </source>
</evidence>
<dbReference type="PROSITE" id="PS50821">
    <property type="entry name" value="PAZ"/>
    <property type="match status" value="1"/>
</dbReference>
<dbReference type="InterPro" id="IPR003100">
    <property type="entry name" value="PAZ_dom"/>
</dbReference>
<dbReference type="FunFam" id="3.30.420.10:FF:000013">
    <property type="entry name" value="protein argonaute 10-like"/>
    <property type="match status" value="1"/>
</dbReference>
<organism evidence="6 7">
    <name type="scientific">Acorus gramineus</name>
    <name type="common">Dwarf sweet flag</name>
    <dbReference type="NCBI Taxonomy" id="55184"/>
    <lineage>
        <taxon>Eukaryota</taxon>
        <taxon>Viridiplantae</taxon>
        <taxon>Streptophyta</taxon>
        <taxon>Embryophyta</taxon>
        <taxon>Tracheophyta</taxon>
        <taxon>Spermatophyta</taxon>
        <taxon>Magnoliopsida</taxon>
        <taxon>Liliopsida</taxon>
        <taxon>Acoraceae</taxon>
        <taxon>Acorus</taxon>
    </lineage>
</organism>
<evidence type="ECO:0000313" key="7">
    <source>
        <dbReference type="Proteomes" id="UP001179952"/>
    </source>
</evidence>
<evidence type="ECO:0000256" key="3">
    <source>
        <dbReference type="SAM" id="MobiDB-lite"/>
    </source>
</evidence>
<dbReference type="SMART" id="SM00950">
    <property type="entry name" value="Piwi"/>
    <property type="match status" value="1"/>
</dbReference>